<sequence length="125" mass="13714">VATSVNPKDFIKFGLSPNEALQRAKEATRGIVEAIKYLENVDVALVVVDATKHPFDQVNFTIIGNLEAQNKPFIIVPNKVDLPDSDAGLVKEAFSDYHVSPISALQGEGIYDLYNMIASLARKVR</sequence>
<evidence type="ECO:0000259" key="1">
    <source>
        <dbReference type="Pfam" id="PF00009"/>
    </source>
</evidence>
<dbReference type="Gene3D" id="3.40.50.300">
    <property type="entry name" value="P-loop containing nucleotide triphosphate hydrolases"/>
    <property type="match status" value="1"/>
</dbReference>
<evidence type="ECO:0000313" key="2">
    <source>
        <dbReference type="EMBL" id="GAG13985.1"/>
    </source>
</evidence>
<reference evidence="2" key="1">
    <citation type="journal article" date="2014" name="Front. Microbiol.">
        <title>High frequency of phylogenetically diverse reductive dehalogenase-homologous genes in deep subseafloor sedimentary metagenomes.</title>
        <authorList>
            <person name="Kawai M."/>
            <person name="Futagami T."/>
            <person name="Toyoda A."/>
            <person name="Takaki Y."/>
            <person name="Nishi S."/>
            <person name="Hori S."/>
            <person name="Arai W."/>
            <person name="Tsubouchi T."/>
            <person name="Morono Y."/>
            <person name="Uchiyama I."/>
            <person name="Ito T."/>
            <person name="Fujiyama A."/>
            <person name="Inagaki F."/>
            <person name="Takami H."/>
        </authorList>
    </citation>
    <scope>NUCLEOTIDE SEQUENCE</scope>
    <source>
        <strain evidence="2">Expedition CK06-06</strain>
    </source>
</reference>
<protein>
    <recommendedName>
        <fullName evidence="1">Tr-type G domain-containing protein</fullName>
    </recommendedName>
</protein>
<name>X0V7A5_9ZZZZ</name>
<feature type="non-terminal residue" evidence="2">
    <location>
        <position position="1"/>
    </location>
</feature>
<dbReference type="InterPro" id="IPR000795">
    <property type="entry name" value="T_Tr_GTP-bd_dom"/>
</dbReference>
<organism evidence="2">
    <name type="scientific">marine sediment metagenome</name>
    <dbReference type="NCBI Taxonomy" id="412755"/>
    <lineage>
        <taxon>unclassified sequences</taxon>
        <taxon>metagenomes</taxon>
        <taxon>ecological metagenomes</taxon>
    </lineage>
</organism>
<dbReference type="Pfam" id="PF00009">
    <property type="entry name" value="GTP_EFTU"/>
    <property type="match status" value="1"/>
</dbReference>
<gene>
    <name evidence="2" type="ORF">S01H1_34130</name>
</gene>
<comment type="caution">
    <text evidence="2">The sequence shown here is derived from an EMBL/GenBank/DDBJ whole genome shotgun (WGS) entry which is preliminary data.</text>
</comment>
<dbReference type="EMBL" id="BARS01021228">
    <property type="protein sequence ID" value="GAG13985.1"/>
    <property type="molecule type" value="Genomic_DNA"/>
</dbReference>
<dbReference type="GO" id="GO:0005525">
    <property type="term" value="F:GTP binding"/>
    <property type="evidence" value="ECO:0007669"/>
    <property type="project" value="InterPro"/>
</dbReference>
<dbReference type="InterPro" id="IPR027417">
    <property type="entry name" value="P-loop_NTPase"/>
</dbReference>
<accession>X0V7A5</accession>
<proteinExistence type="predicted"/>
<dbReference type="SUPFAM" id="SSF52540">
    <property type="entry name" value="P-loop containing nucleoside triphosphate hydrolases"/>
    <property type="match status" value="1"/>
</dbReference>
<dbReference type="AlphaFoldDB" id="X0V7A5"/>
<dbReference type="GO" id="GO:0003924">
    <property type="term" value="F:GTPase activity"/>
    <property type="evidence" value="ECO:0007669"/>
    <property type="project" value="InterPro"/>
</dbReference>
<feature type="domain" description="Tr-type G" evidence="1">
    <location>
        <begin position="33"/>
        <end position="121"/>
    </location>
</feature>